<dbReference type="STRING" id="29655.A0A0K9NZ35"/>
<dbReference type="Proteomes" id="UP000036987">
    <property type="component" value="Unassembled WGS sequence"/>
</dbReference>
<feature type="transmembrane region" description="Helical" evidence="8">
    <location>
        <begin position="12"/>
        <end position="33"/>
    </location>
</feature>
<keyword evidence="5" id="KW-0256">Endoplasmic reticulum</keyword>
<protein>
    <recommendedName>
        <fullName evidence="3">UDP-N-acetylglucosamine transferase subunit ALG14</fullName>
    </recommendedName>
</protein>
<dbReference type="InterPro" id="IPR013969">
    <property type="entry name" value="Oligosacch_biosynth_Alg14"/>
</dbReference>
<reference evidence="10" key="1">
    <citation type="journal article" date="2016" name="Nature">
        <title>The genome of the seagrass Zostera marina reveals angiosperm adaptation to the sea.</title>
        <authorList>
            <person name="Olsen J.L."/>
            <person name="Rouze P."/>
            <person name="Verhelst B."/>
            <person name="Lin Y.-C."/>
            <person name="Bayer T."/>
            <person name="Collen J."/>
            <person name="Dattolo E."/>
            <person name="De Paoli E."/>
            <person name="Dittami S."/>
            <person name="Maumus F."/>
            <person name="Michel G."/>
            <person name="Kersting A."/>
            <person name="Lauritano C."/>
            <person name="Lohaus R."/>
            <person name="Toepel M."/>
            <person name="Tonon T."/>
            <person name="Vanneste K."/>
            <person name="Amirebrahimi M."/>
            <person name="Brakel J."/>
            <person name="Bostroem C."/>
            <person name="Chovatia M."/>
            <person name="Grimwood J."/>
            <person name="Jenkins J.W."/>
            <person name="Jueterbock A."/>
            <person name="Mraz A."/>
            <person name="Stam W.T."/>
            <person name="Tice H."/>
            <person name="Bornberg-Bauer E."/>
            <person name="Green P.J."/>
            <person name="Pearson G.A."/>
            <person name="Procaccini G."/>
            <person name="Duarte C.M."/>
            <person name="Schmutz J."/>
            <person name="Reusch T.B.H."/>
            <person name="Van de Peer Y."/>
        </authorList>
    </citation>
    <scope>NUCLEOTIDE SEQUENCE [LARGE SCALE GENOMIC DNA]</scope>
    <source>
        <strain evidence="10">cv. Finnish</strain>
    </source>
</reference>
<feature type="transmembrane region" description="Helical" evidence="8">
    <location>
        <begin position="129"/>
        <end position="148"/>
    </location>
</feature>
<dbReference type="GO" id="GO:0043541">
    <property type="term" value="C:UDP-N-acetylglucosamine transferase complex"/>
    <property type="evidence" value="ECO:0000318"/>
    <property type="project" value="GO_Central"/>
</dbReference>
<proteinExistence type="inferred from homology"/>
<keyword evidence="6 8" id="KW-1133">Transmembrane helix</keyword>
<dbReference type="EMBL" id="LFYR01001520">
    <property type="protein sequence ID" value="KMZ61205.1"/>
    <property type="molecule type" value="Genomic_DNA"/>
</dbReference>
<keyword evidence="4 8" id="KW-0812">Transmembrane</keyword>
<comment type="caution">
    <text evidence="9">The sequence shown here is derived from an EMBL/GenBank/DDBJ whole genome shotgun (WGS) entry which is preliminary data.</text>
</comment>
<comment type="similarity">
    <text evidence="2">Belongs to the ALG14 family.</text>
</comment>
<evidence type="ECO:0000256" key="5">
    <source>
        <dbReference type="ARBA" id="ARBA00022824"/>
    </source>
</evidence>
<dbReference type="FunFam" id="3.40.50.2000:FF:000182">
    <property type="entry name" value="UDP-N-acetylglucosamine transferase subunit ALG14 isogeny"/>
    <property type="match status" value="1"/>
</dbReference>
<evidence type="ECO:0000256" key="6">
    <source>
        <dbReference type="ARBA" id="ARBA00022989"/>
    </source>
</evidence>
<dbReference type="GO" id="GO:0006488">
    <property type="term" value="P:dolichol-linked oligosaccharide biosynthetic process"/>
    <property type="evidence" value="ECO:0000318"/>
    <property type="project" value="GO_Central"/>
</dbReference>
<comment type="subcellular location">
    <subcellularLocation>
        <location evidence="1">Endoplasmic reticulum membrane</location>
        <topology evidence="1">Single-pass membrane protein</topology>
    </subcellularLocation>
</comment>
<gene>
    <name evidence="9" type="ORF">ZOSMA_545G00010</name>
</gene>
<dbReference type="OMA" id="GTCCIIT"/>
<dbReference type="OrthoDB" id="17098at2759"/>
<sequence length="233" mass="26931">MEGWYIDPGYFNFHLFTMSIFVFVLLRFSYIYYWTGRPFGQSSTRCSLKTLIVLGSGGHTAEMLNLLVVLDMDKFGPRIYVAAETDNMSLEKAGVFENKLMADREKNYSKNSEHPKFMKIYRSREVGQSYVTSIGTTLIAAAHALWIIFKVQPQVVICNVPGTCFPLCLCAYFLKFVGLRWCSIFYVESIARVRRLSLSGMLVYKLHLADQFFVQWPQLYKEYPSAKYVGRLM</sequence>
<dbReference type="Pfam" id="PF08660">
    <property type="entry name" value="Alg14"/>
    <property type="match status" value="1"/>
</dbReference>
<keyword evidence="9" id="KW-0808">Transferase</keyword>
<name>A0A0K9NZ35_ZOSMR</name>
<evidence type="ECO:0000256" key="7">
    <source>
        <dbReference type="ARBA" id="ARBA00023136"/>
    </source>
</evidence>
<evidence type="ECO:0000256" key="4">
    <source>
        <dbReference type="ARBA" id="ARBA00022692"/>
    </source>
</evidence>
<keyword evidence="10" id="KW-1185">Reference proteome</keyword>
<evidence type="ECO:0000313" key="10">
    <source>
        <dbReference type="Proteomes" id="UP000036987"/>
    </source>
</evidence>
<organism evidence="9 10">
    <name type="scientific">Zostera marina</name>
    <name type="common">Eelgrass</name>
    <dbReference type="NCBI Taxonomy" id="29655"/>
    <lineage>
        <taxon>Eukaryota</taxon>
        <taxon>Viridiplantae</taxon>
        <taxon>Streptophyta</taxon>
        <taxon>Embryophyta</taxon>
        <taxon>Tracheophyta</taxon>
        <taxon>Spermatophyta</taxon>
        <taxon>Magnoliopsida</taxon>
        <taxon>Liliopsida</taxon>
        <taxon>Zosteraceae</taxon>
        <taxon>Zostera</taxon>
    </lineage>
</organism>
<feature type="transmembrane region" description="Helical" evidence="8">
    <location>
        <begin position="154"/>
        <end position="174"/>
    </location>
</feature>
<dbReference type="GO" id="GO:0016740">
    <property type="term" value="F:transferase activity"/>
    <property type="evidence" value="ECO:0007669"/>
    <property type="project" value="UniProtKB-KW"/>
</dbReference>
<evidence type="ECO:0000256" key="2">
    <source>
        <dbReference type="ARBA" id="ARBA00009731"/>
    </source>
</evidence>
<accession>A0A0K9NZ35</accession>
<dbReference type="Gene3D" id="3.40.50.2000">
    <property type="entry name" value="Glycogen Phosphorylase B"/>
    <property type="match status" value="1"/>
</dbReference>
<dbReference type="AlphaFoldDB" id="A0A0K9NZ35"/>
<dbReference type="PANTHER" id="PTHR12154">
    <property type="entry name" value="GLYCOSYL TRANSFERASE-RELATED"/>
    <property type="match status" value="1"/>
</dbReference>
<evidence type="ECO:0000256" key="3">
    <source>
        <dbReference type="ARBA" id="ARBA00017467"/>
    </source>
</evidence>
<evidence type="ECO:0000256" key="8">
    <source>
        <dbReference type="SAM" id="Phobius"/>
    </source>
</evidence>
<evidence type="ECO:0000256" key="1">
    <source>
        <dbReference type="ARBA" id="ARBA00004389"/>
    </source>
</evidence>
<dbReference type="PANTHER" id="PTHR12154:SF4">
    <property type="entry name" value="UDP-N-ACETYLGLUCOSAMINE TRANSFERASE SUBUNIT ALG14 HOMOLOG"/>
    <property type="match status" value="1"/>
</dbReference>
<keyword evidence="7 8" id="KW-0472">Membrane</keyword>
<evidence type="ECO:0000313" key="9">
    <source>
        <dbReference type="EMBL" id="KMZ61205.1"/>
    </source>
</evidence>